<dbReference type="Proteomes" id="UP001304243">
    <property type="component" value="Unassembled WGS sequence"/>
</dbReference>
<gene>
    <name evidence="3" type="primary">pzh1_4</name>
    <name evidence="3" type="ORF">ATC70_012180</name>
</gene>
<keyword evidence="2" id="KW-0812">Transmembrane</keyword>
<feature type="transmembrane region" description="Helical" evidence="2">
    <location>
        <begin position="225"/>
        <end position="251"/>
    </location>
</feature>
<evidence type="ECO:0000313" key="3">
    <source>
        <dbReference type="EMBL" id="KAK4510976.1"/>
    </source>
</evidence>
<feature type="compositionally biased region" description="Basic and acidic residues" evidence="1">
    <location>
        <begin position="11"/>
        <end position="24"/>
    </location>
</feature>
<comment type="caution">
    <text evidence="3">The sequence shown here is derived from an EMBL/GenBank/DDBJ whole genome shotgun (WGS) entry which is preliminary data.</text>
</comment>
<feature type="compositionally biased region" description="Low complexity" evidence="1">
    <location>
        <begin position="113"/>
        <end position="124"/>
    </location>
</feature>
<evidence type="ECO:0000313" key="4">
    <source>
        <dbReference type="Proteomes" id="UP001304243"/>
    </source>
</evidence>
<feature type="compositionally biased region" description="Polar residues" evidence="1">
    <location>
        <begin position="125"/>
        <end position="134"/>
    </location>
</feature>
<dbReference type="EC" id="3.1.3.16" evidence="3"/>
<dbReference type="EMBL" id="JASEJX010000030">
    <property type="protein sequence ID" value="KAK4510976.1"/>
    <property type="molecule type" value="Genomic_DNA"/>
</dbReference>
<proteinExistence type="predicted"/>
<dbReference type="GeneID" id="89955866"/>
<feature type="compositionally biased region" description="Basic and acidic residues" evidence="1">
    <location>
        <begin position="93"/>
        <end position="112"/>
    </location>
</feature>
<reference evidence="3 4" key="1">
    <citation type="submission" date="2022-11" db="EMBL/GenBank/DDBJ databases">
        <title>Mucor velutinosus strain NIH1002 WGS.</title>
        <authorList>
            <person name="Subramanian P."/>
            <person name="Mullikin J.C."/>
            <person name="Segre J.A."/>
            <person name="Zelazny A.M."/>
        </authorList>
    </citation>
    <scope>NUCLEOTIDE SEQUENCE [LARGE SCALE GENOMIC DNA]</scope>
    <source>
        <strain evidence="3 4">NIH1002</strain>
    </source>
</reference>
<protein>
    <submittedName>
        <fullName evidence="3">Serine/threonine protein phosphatase Pzh1</fullName>
        <ecNumber evidence="3">3.1.3.16</ecNumber>
    </submittedName>
</protein>
<dbReference type="RefSeq" id="XP_064677642.1">
    <property type="nucleotide sequence ID" value="XM_064831362.1"/>
</dbReference>
<dbReference type="AlphaFoldDB" id="A0AAN7D522"/>
<keyword evidence="3" id="KW-0378">Hydrolase</keyword>
<feature type="region of interest" description="Disordered" evidence="1">
    <location>
        <begin position="1"/>
        <end position="207"/>
    </location>
</feature>
<feature type="compositionally biased region" description="Acidic residues" evidence="1">
    <location>
        <begin position="25"/>
        <end position="36"/>
    </location>
</feature>
<organism evidence="3 4">
    <name type="scientific">Mucor velutinosus</name>
    <dbReference type="NCBI Taxonomy" id="708070"/>
    <lineage>
        <taxon>Eukaryota</taxon>
        <taxon>Fungi</taxon>
        <taxon>Fungi incertae sedis</taxon>
        <taxon>Mucoromycota</taxon>
        <taxon>Mucoromycotina</taxon>
        <taxon>Mucoromycetes</taxon>
        <taxon>Mucorales</taxon>
        <taxon>Mucorineae</taxon>
        <taxon>Mucoraceae</taxon>
        <taxon>Mucor</taxon>
    </lineage>
</organism>
<feature type="compositionally biased region" description="Polar residues" evidence="1">
    <location>
        <begin position="145"/>
        <end position="186"/>
    </location>
</feature>
<dbReference type="GO" id="GO:0004722">
    <property type="term" value="F:protein serine/threonine phosphatase activity"/>
    <property type="evidence" value="ECO:0007669"/>
    <property type="project" value="UniProtKB-EC"/>
</dbReference>
<feature type="compositionally biased region" description="Polar residues" evidence="1">
    <location>
        <begin position="69"/>
        <end position="79"/>
    </location>
</feature>
<sequence length="273" mass="30416">MSTVALPSSADDSHKQQLAERSEESEYETISQDEDLGSPTVTPYTIDDDFSFSSPHPLKRTTRSHEEPTTSSTVEQPKSTIERPKSTISTPSFKEHSQEQVAHEGGASHHQAEASAKPSAAAKSTFLSTPSVQPAASHREGANRQDGQGFTPKFSNLSQNTQESLPNNQQATMSPNTRANLSQEASGQRPIASPRDSVNQQQQREGGHHHHVHIRIFILQRRVHGAFAVLMYHLLNVLKIMFFASILYYMYTKEMIPLPPLSGREKLYVLKRM</sequence>
<evidence type="ECO:0000256" key="2">
    <source>
        <dbReference type="SAM" id="Phobius"/>
    </source>
</evidence>
<evidence type="ECO:0000256" key="1">
    <source>
        <dbReference type="SAM" id="MobiDB-lite"/>
    </source>
</evidence>
<keyword evidence="4" id="KW-1185">Reference proteome</keyword>
<keyword evidence="2" id="KW-1133">Transmembrane helix</keyword>
<keyword evidence="2" id="KW-0472">Membrane</keyword>
<accession>A0AAN7D522</accession>
<name>A0AAN7D522_9FUNG</name>